<protein>
    <submittedName>
        <fullName evidence="1">Uncharacterized protein</fullName>
    </submittedName>
</protein>
<evidence type="ECO:0000313" key="2">
    <source>
        <dbReference type="Proteomes" id="UP000028703"/>
    </source>
</evidence>
<comment type="caution">
    <text evidence="1">The sequence shown here is derived from an EMBL/GenBank/DDBJ whole genome shotgun (WGS) entry which is preliminary data.</text>
</comment>
<reference evidence="1 2" key="1">
    <citation type="submission" date="2014-07" db="EMBL/GenBank/DDBJ databases">
        <title>Genome of Chryseobacterium luteum DSM 18605.</title>
        <authorList>
            <person name="Stropko S.J."/>
            <person name="Pipes S.E."/>
            <person name="Newman J.D."/>
        </authorList>
    </citation>
    <scope>NUCLEOTIDE SEQUENCE [LARGE SCALE GENOMIC DNA]</scope>
    <source>
        <strain evidence="1 2">DSM 18605</strain>
    </source>
</reference>
<evidence type="ECO:0000313" key="1">
    <source>
        <dbReference type="EMBL" id="KFF07953.1"/>
    </source>
</evidence>
<organism evidence="1 2">
    <name type="scientific">Chryseobacterium luteum</name>
    <dbReference type="NCBI Taxonomy" id="421531"/>
    <lineage>
        <taxon>Bacteria</taxon>
        <taxon>Pseudomonadati</taxon>
        <taxon>Bacteroidota</taxon>
        <taxon>Flavobacteriia</taxon>
        <taxon>Flavobacteriales</taxon>
        <taxon>Weeksellaceae</taxon>
        <taxon>Chryseobacterium group</taxon>
        <taxon>Chryseobacterium</taxon>
    </lineage>
</organism>
<name>A0A085ZU39_9FLAO</name>
<accession>A0A085ZU39</accession>
<dbReference type="AlphaFoldDB" id="A0A085ZU39"/>
<dbReference type="Proteomes" id="UP000028703">
    <property type="component" value="Unassembled WGS sequence"/>
</dbReference>
<proteinExistence type="predicted"/>
<sequence length="92" mass="10858">MHNGLYILKRLGLFLRCNLTKSQYIHLQCIAILFYGNFPTYFRQSKLKPLSKNSTAKIQILCLKGKNHTLLWLFKTLKMRNVIIFKDQQVAK</sequence>
<keyword evidence="2" id="KW-1185">Reference proteome</keyword>
<dbReference type="EMBL" id="JPRO01000004">
    <property type="protein sequence ID" value="KFF07953.1"/>
    <property type="molecule type" value="Genomic_DNA"/>
</dbReference>
<gene>
    <name evidence="1" type="ORF">IX38_07245</name>
</gene>